<dbReference type="PANTHER" id="PTHR42648">
    <property type="entry name" value="TRANSPOSASE, PUTATIVE-RELATED"/>
    <property type="match status" value="1"/>
</dbReference>
<dbReference type="InterPro" id="IPR036397">
    <property type="entry name" value="RNaseH_sf"/>
</dbReference>
<reference evidence="2" key="1">
    <citation type="submission" date="2019-08" db="EMBL/GenBank/DDBJ databases">
        <title>Reference gene set and small RNA set construction with multiple tissues from Davidia involucrata Baill.</title>
        <authorList>
            <person name="Yang H."/>
            <person name="Zhou C."/>
            <person name="Li G."/>
            <person name="Wang J."/>
            <person name="Gao P."/>
            <person name="Wang M."/>
            <person name="Wang R."/>
            <person name="Zhao Y."/>
        </authorList>
    </citation>
    <scope>NUCLEOTIDE SEQUENCE</scope>
    <source>
        <tissue evidence="2">Mixed with DoveR01_LX</tissue>
    </source>
</reference>
<dbReference type="Gene3D" id="3.30.420.10">
    <property type="entry name" value="Ribonuclease H-like superfamily/Ribonuclease H"/>
    <property type="match status" value="1"/>
</dbReference>
<dbReference type="EMBL" id="GHES01044586">
    <property type="protein sequence ID" value="MPA75145.1"/>
    <property type="molecule type" value="Transcribed_RNA"/>
</dbReference>
<proteinExistence type="predicted"/>
<name>A0A5B7C2K8_DAVIN</name>
<keyword evidence="2" id="KW-0808">Transferase</keyword>
<keyword evidence="2" id="KW-0548">Nucleotidyltransferase</keyword>
<dbReference type="InterPro" id="IPR001584">
    <property type="entry name" value="Integrase_cat-core"/>
</dbReference>
<dbReference type="PANTHER" id="PTHR42648:SF18">
    <property type="entry name" value="RETROTRANSPOSON, UNCLASSIFIED-LIKE PROTEIN"/>
    <property type="match status" value="1"/>
</dbReference>
<evidence type="ECO:0000259" key="1">
    <source>
        <dbReference type="PROSITE" id="PS50994"/>
    </source>
</evidence>
<dbReference type="AlphaFoldDB" id="A0A5B7C2K8"/>
<feature type="domain" description="Integrase catalytic" evidence="1">
    <location>
        <begin position="1"/>
        <end position="94"/>
    </location>
</feature>
<organism evidence="2">
    <name type="scientific">Davidia involucrata</name>
    <name type="common">Dove tree</name>
    <dbReference type="NCBI Taxonomy" id="16924"/>
    <lineage>
        <taxon>Eukaryota</taxon>
        <taxon>Viridiplantae</taxon>
        <taxon>Streptophyta</taxon>
        <taxon>Embryophyta</taxon>
        <taxon>Tracheophyta</taxon>
        <taxon>Spermatophyta</taxon>
        <taxon>Magnoliopsida</taxon>
        <taxon>eudicotyledons</taxon>
        <taxon>Gunneridae</taxon>
        <taxon>Pentapetalae</taxon>
        <taxon>asterids</taxon>
        <taxon>Cornales</taxon>
        <taxon>Nyssaceae</taxon>
        <taxon>Davidia</taxon>
    </lineage>
</organism>
<evidence type="ECO:0000313" key="2">
    <source>
        <dbReference type="EMBL" id="MPA75145.1"/>
    </source>
</evidence>
<dbReference type="InterPro" id="IPR039537">
    <property type="entry name" value="Retrotran_Ty1/copia-like"/>
</dbReference>
<dbReference type="GO" id="GO:0003899">
    <property type="term" value="F:DNA-directed RNA polymerase activity"/>
    <property type="evidence" value="ECO:0007669"/>
    <property type="project" value="UniProtKB-EC"/>
</dbReference>
<dbReference type="PROSITE" id="PS50994">
    <property type="entry name" value="INTEGRASE"/>
    <property type="match status" value="1"/>
</dbReference>
<dbReference type="SUPFAM" id="SSF53098">
    <property type="entry name" value="Ribonuclease H-like"/>
    <property type="match status" value="1"/>
</dbReference>
<dbReference type="InterPro" id="IPR012337">
    <property type="entry name" value="RNaseH-like_sf"/>
</dbReference>
<dbReference type="GO" id="GO:0015074">
    <property type="term" value="P:DNA integration"/>
    <property type="evidence" value="ECO:0007669"/>
    <property type="project" value="InterPro"/>
</dbReference>
<sequence length="141" mass="15941">MDRGGEYSSNKFFDFCKNHGIKHQLTTSYSPQQNGISESKNRTIVEMACSMLKGKNLTKVFWAEAVSCAVYILNRCPTKSVLDMTPEEAWSSYKPNVEVLGVFGCVAYAHVPAEKRKKFDGKGEKCIFIGYNDRTKGYKLF</sequence>
<dbReference type="Pfam" id="PF25597">
    <property type="entry name" value="SH3_retrovirus"/>
    <property type="match status" value="1"/>
</dbReference>
<dbReference type="EC" id="2.7.7.6" evidence="2"/>
<dbReference type="GO" id="GO:0003676">
    <property type="term" value="F:nucleic acid binding"/>
    <property type="evidence" value="ECO:0007669"/>
    <property type="project" value="InterPro"/>
</dbReference>
<protein>
    <submittedName>
        <fullName evidence="2">Putative polyprotein</fullName>
        <ecNumber evidence="2">2.7.7.6</ecNumber>
    </submittedName>
</protein>
<dbReference type="InterPro" id="IPR057670">
    <property type="entry name" value="SH3_retrovirus"/>
</dbReference>
<accession>A0A5B7C2K8</accession>
<gene>
    <name evidence="2" type="ORF">Din_044586</name>
</gene>